<evidence type="ECO:0000313" key="7">
    <source>
        <dbReference type="Proteomes" id="UP000015105"/>
    </source>
</evidence>
<reference evidence="6" key="5">
    <citation type="journal article" date="2021" name="G3 (Bethesda)">
        <title>Aegilops tauschii genome assembly Aet v5.0 features greater sequence contiguity and improved annotation.</title>
        <authorList>
            <person name="Wang L."/>
            <person name="Zhu T."/>
            <person name="Rodriguez J.C."/>
            <person name="Deal K.R."/>
            <person name="Dubcovsky J."/>
            <person name="McGuire P.E."/>
            <person name="Lux T."/>
            <person name="Spannagl M."/>
            <person name="Mayer K.F.X."/>
            <person name="Baldrich P."/>
            <person name="Meyers B.C."/>
            <person name="Huo N."/>
            <person name="Gu Y.Q."/>
            <person name="Zhou H."/>
            <person name="Devos K.M."/>
            <person name="Bennetzen J.L."/>
            <person name="Unver T."/>
            <person name="Budak H."/>
            <person name="Gulick P.J."/>
            <person name="Galiba G."/>
            <person name="Kalapos B."/>
            <person name="Nelson D.R."/>
            <person name="Li P."/>
            <person name="You F.M."/>
            <person name="Luo M.C."/>
            <person name="Dvorak J."/>
        </authorList>
    </citation>
    <scope>NUCLEOTIDE SEQUENCE [LARGE SCALE GENOMIC DNA]</scope>
    <source>
        <strain evidence="6">cv. AL8/78</strain>
    </source>
</reference>
<dbReference type="InterPro" id="IPR056230">
    <property type="entry name" value="TMEM62_C"/>
</dbReference>
<keyword evidence="7" id="KW-1185">Reference proteome</keyword>
<feature type="transmembrane region" description="Helical" evidence="2">
    <location>
        <begin position="753"/>
        <end position="771"/>
    </location>
</feature>
<reference evidence="6" key="3">
    <citation type="journal article" date="2017" name="Nature">
        <title>Genome sequence of the progenitor of the wheat D genome Aegilops tauschii.</title>
        <authorList>
            <person name="Luo M.C."/>
            <person name="Gu Y.Q."/>
            <person name="Puiu D."/>
            <person name="Wang H."/>
            <person name="Twardziok S.O."/>
            <person name="Deal K.R."/>
            <person name="Huo N."/>
            <person name="Zhu T."/>
            <person name="Wang L."/>
            <person name="Wang Y."/>
            <person name="McGuire P.E."/>
            <person name="Liu S."/>
            <person name="Long H."/>
            <person name="Ramasamy R.K."/>
            <person name="Rodriguez J.C."/>
            <person name="Van S.L."/>
            <person name="Yuan L."/>
            <person name="Wang Z."/>
            <person name="Xia Z."/>
            <person name="Xiao L."/>
            <person name="Anderson O.D."/>
            <person name="Ouyang S."/>
            <person name="Liang Y."/>
            <person name="Zimin A.V."/>
            <person name="Pertea G."/>
            <person name="Qi P."/>
            <person name="Bennetzen J.L."/>
            <person name="Dai X."/>
            <person name="Dawson M.W."/>
            <person name="Muller H.G."/>
            <person name="Kugler K."/>
            <person name="Rivarola-Duarte L."/>
            <person name="Spannagl M."/>
            <person name="Mayer K.F.X."/>
            <person name="Lu F.H."/>
            <person name="Bevan M.W."/>
            <person name="Leroy P."/>
            <person name="Li P."/>
            <person name="You F.M."/>
            <person name="Sun Q."/>
            <person name="Liu Z."/>
            <person name="Lyons E."/>
            <person name="Wicker T."/>
            <person name="Salzberg S.L."/>
            <person name="Devos K.M."/>
            <person name="Dvorak J."/>
        </authorList>
    </citation>
    <scope>NUCLEOTIDE SEQUENCE [LARGE SCALE GENOMIC DNA]</scope>
    <source>
        <strain evidence="6">cv. AL8/78</strain>
    </source>
</reference>
<feature type="transmembrane region" description="Helical" evidence="2">
    <location>
        <begin position="631"/>
        <end position="654"/>
    </location>
</feature>
<keyword evidence="2" id="KW-0812">Transmembrane</keyword>
<feature type="transmembrane region" description="Helical" evidence="2">
    <location>
        <begin position="718"/>
        <end position="741"/>
    </location>
</feature>
<feature type="region of interest" description="Disordered" evidence="1">
    <location>
        <begin position="69"/>
        <end position="157"/>
    </location>
</feature>
<keyword evidence="2" id="KW-0472">Membrane</keyword>
<protein>
    <submittedName>
        <fullName evidence="6">Uncharacterized protein</fullName>
    </submittedName>
</protein>
<reference evidence="6" key="4">
    <citation type="submission" date="2019-03" db="UniProtKB">
        <authorList>
            <consortium name="EnsemblPlants"/>
        </authorList>
    </citation>
    <scope>IDENTIFICATION</scope>
</reference>
<evidence type="ECO:0000259" key="3">
    <source>
        <dbReference type="Pfam" id="PF00149"/>
    </source>
</evidence>
<dbReference type="PANTHER" id="PTHR14795">
    <property type="entry name" value="HELICASE RELATED"/>
    <property type="match status" value="1"/>
</dbReference>
<name>A0A453IGI6_AEGTS</name>
<feature type="transmembrane region" description="Helical" evidence="2">
    <location>
        <begin position="579"/>
        <end position="597"/>
    </location>
</feature>
<dbReference type="Pfam" id="PF24394">
    <property type="entry name" value="TMEM62_C"/>
    <property type="match status" value="1"/>
</dbReference>
<dbReference type="EnsemblPlants" id="AET4Gv20552800.1">
    <property type="protein sequence ID" value="AET4Gv20552800.1"/>
    <property type="gene ID" value="AET4Gv20552800"/>
</dbReference>
<dbReference type="Proteomes" id="UP000015105">
    <property type="component" value="Chromosome 4D"/>
</dbReference>
<evidence type="ECO:0000313" key="6">
    <source>
        <dbReference type="EnsemblPlants" id="AET4Gv20552800.1"/>
    </source>
</evidence>
<dbReference type="PANTHER" id="PTHR14795:SF6">
    <property type="entry name" value="METALLOPHOSPHOESTERASE-RELATED"/>
    <property type="match status" value="1"/>
</dbReference>
<dbReference type="STRING" id="200361.A0A453IGI6"/>
<keyword evidence="2" id="KW-1133">Transmembrane helix</keyword>
<dbReference type="GO" id="GO:0016787">
    <property type="term" value="F:hydrolase activity"/>
    <property type="evidence" value="ECO:0007669"/>
    <property type="project" value="InterPro"/>
</dbReference>
<dbReference type="SUPFAM" id="SSF56300">
    <property type="entry name" value="Metallo-dependent phosphatases"/>
    <property type="match status" value="1"/>
</dbReference>
<feature type="domain" description="TMEM62 Ig-like" evidence="4">
    <location>
        <begin position="374"/>
        <end position="492"/>
    </location>
</feature>
<dbReference type="Gene3D" id="3.60.21.10">
    <property type="match status" value="1"/>
</dbReference>
<dbReference type="AlphaFoldDB" id="A0A453IGI6"/>
<organism evidence="6 7">
    <name type="scientific">Aegilops tauschii subsp. strangulata</name>
    <name type="common">Goatgrass</name>
    <dbReference type="NCBI Taxonomy" id="200361"/>
    <lineage>
        <taxon>Eukaryota</taxon>
        <taxon>Viridiplantae</taxon>
        <taxon>Streptophyta</taxon>
        <taxon>Embryophyta</taxon>
        <taxon>Tracheophyta</taxon>
        <taxon>Spermatophyta</taxon>
        <taxon>Magnoliopsida</taxon>
        <taxon>Liliopsida</taxon>
        <taxon>Poales</taxon>
        <taxon>Poaceae</taxon>
        <taxon>BOP clade</taxon>
        <taxon>Pooideae</taxon>
        <taxon>Triticodae</taxon>
        <taxon>Triticeae</taxon>
        <taxon>Triticinae</taxon>
        <taxon>Aegilops</taxon>
    </lineage>
</organism>
<dbReference type="Gramene" id="AET4Gv20552800.1">
    <property type="protein sequence ID" value="AET4Gv20552800.1"/>
    <property type="gene ID" value="AET4Gv20552800"/>
</dbReference>
<dbReference type="InterPro" id="IPR004843">
    <property type="entry name" value="Calcineurin-like_PHP"/>
</dbReference>
<reference evidence="7" key="2">
    <citation type="journal article" date="2017" name="Nat. Plants">
        <title>The Aegilops tauschii genome reveals multiple impacts of transposons.</title>
        <authorList>
            <person name="Zhao G."/>
            <person name="Zou C."/>
            <person name="Li K."/>
            <person name="Wang K."/>
            <person name="Li T."/>
            <person name="Gao L."/>
            <person name="Zhang X."/>
            <person name="Wang H."/>
            <person name="Yang Z."/>
            <person name="Liu X."/>
            <person name="Jiang W."/>
            <person name="Mao L."/>
            <person name="Kong X."/>
            <person name="Jiao Y."/>
            <person name="Jia J."/>
        </authorList>
    </citation>
    <scope>NUCLEOTIDE SEQUENCE [LARGE SCALE GENOMIC DNA]</scope>
    <source>
        <strain evidence="7">cv. AL8/78</strain>
    </source>
</reference>
<dbReference type="Pfam" id="PF00149">
    <property type="entry name" value="Metallophos"/>
    <property type="match status" value="1"/>
</dbReference>
<feature type="domain" description="Calcineurin-like phosphoesterase" evidence="3">
    <location>
        <begin position="167"/>
        <end position="319"/>
    </location>
</feature>
<proteinExistence type="predicted"/>
<feature type="transmembrane region" description="Helical" evidence="2">
    <location>
        <begin position="516"/>
        <end position="539"/>
    </location>
</feature>
<reference evidence="7" key="1">
    <citation type="journal article" date="2014" name="Science">
        <title>Ancient hybridizations among the ancestral genomes of bread wheat.</title>
        <authorList>
            <consortium name="International Wheat Genome Sequencing Consortium,"/>
            <person name="Marcussen T."/>
            <person name="Sandve S.R."/>
            <person name="Heier L."/>
            <person name="Spannagl M."/>
            <person name="Pfeifer M."/>
            <person name="Jakobsen K.S."/>
            <person name="Wulff B.B."/>
            <person name="Steuernagel B."/>
            <person name="Mayer K.F."/>
            <person name="Olsen O.A."/>
        </authorList>
    </citation>
    <scope>NUCLEOTIDE SEQUENCE [LARGE SCALE GENOMIC DNA]</scope>
    <source>
        <strain evidence="7">cv. AL8/78</strain>
    </source>
</reference>
<sequence length="772" mass="87811">MHFLDFRKTKNTGIPASLNEHQPLRHDITRNSITASFFPLKYHGIVRTIPCRTDPSRIFHRRQELPSDGVQNLASSHTPPPPLHPAAFCPMDGGRRRRGGGEVGLPHGRRRSVGGAGQRPPHQRLPPGPRRRPSEPPRLCPSHHPPPPPPGLRRHHRQDEDEWITYKKTIDALVAKGGIDKRRIFDIRGNHDTYGVPYRGSELDFFSTYSVNSQLGRLSTINSIMLQGDRSYLFLGIDDTMSVGIRFPTNLFGHPTDKRIEAVNSELEYWTNHSNVPITKVVFGHFPMSFTTSSEGGQRYESVFARQSISAYLCGHLHAKVSKQLWRHHQMRTEECSSSFWEWELGDWKESRLMRILAIDGGAVSFIDHTLNQPFQTSILITYPTDSRNMNILESKKGPPRNYINVLVFSEEPILNVSAIVFDSHNEFKIVEEMPLLPVASSSSQKPLFHAKWNAKNYKSPSPTRYWLQVIVLDSNGKKTLSERRPFSVEGKIAILHRPWLNRLIFEVEWEDAYKVLLWSNLAFTILLLFIPQVLYHFLKKKSSHQRWALSILTSPVQQRKAWFWLVLFLMEGANSKPFWFSLSLYVLWITQMPWFWGHATSENGEIAQMYISGWSIPFGMANYKLSSPDVMVITLPFLYLVVVPVVVLAYGLFAERAAAYLRYHRRAEDRANTADTTAEAARFLPGSPGPGALMNLSCKSKIKFVLIKFFGGWTRRIILLACLITATIHLKLSSMLMSAYGSTPVALSPPLTWMPILLLSVAAYCTVLPVG</sequence>
<evidence type="ECO:0000259" key="5">
    <source>
        <dbReference type="Pfam" id="PF24394"/>
    </source>
</evidence>
<evidence type="ECO:0000256" key="2">
    <source>
        <dbReference type="SAM" id="Phobius"/>
    </source>
</evidence>
<accession>A0A453IGI6</accession>
<dbReference type="Pfam" id="PF24384">
    <property type="entry name" value="Ig_TMM62"/>
    <property type="match status" value="1"/>
</dbReference>
<evidence type="ECO:0000256" key="1">
    <source>
        <dbReference type="SAM" id="MobiDB-lite"/>
    </source>
</evidence>
<feature type="domain" description="TMEM62 C-terminal" evidence="5">
    <location>
        <begin position="516"/>
        <end position="750"/>
    </location>
</feature>
<evidence type="ECO:0000259" key="4">
    <source>
        <dbReference type="Pfam" id="PF24384"/>
    </source>
</evidence>
<feature type="compositionally biased region" description="Pro residues" evidence="1">
    <location>
        <begin position="136"/>
        <end position="151"/>
    </location>
</feature>
<dbReference type="InterPro" id="IPR056229">
    <property type="entry name" value="Ig_TMM62"/>
</dbReference>
<dbReference type="InterPro" id="IPR029052">
    <property type="entry name" value="Metallo-depent_PP-like"/>
</dbReference>